<dbReference type="AlphaFoldDB" id="A0A7G2IRG7"/>
<comment type="caution">
    <text evidence="1">The sequence shown here is derived from an EMBL/GenBank/DDBJ whole genome shotgun (WGS) entry which is preliminary data.</text>
</comment>
<evidence type="ECO:0000313" key="1">
    <source>
        <dbReference type="EMBL" id="CDL39438.1"/>
    </source>
</evidence>
<dbReference type="Proteomes" id="UP000019194">
    <property type="component" value="Unassembled WGS sequence"/>
</dbReference>
<organism evidence="1 2">
    <name type="scientific">Citrobacter freundii</name>
    <dbReference type="NCBI Taxonomy" id="546"/>
    <lineage>
        <taxon>Bacteria</taxon>
        <taxon>Pseudomonadati</taxon>
        <taxon>Pseudomonadota</taxon>
        <taxon>Gammaproteobacteria</taxon>
        <taxon>Enterobacterales</taxon>
        <taxon>Enterobacteriaceae</taxon>
        <taxon>Citrobacter</taxon>
        <taxon>Citrobacter freundii complex</taxon>
    </lineage>
</organism>
<proteinExistence type="predicted"/>
<sequence length="56" mass="6593">MTQKTAIINEQGNKIWLNLITRETSDPIFLFSGREIEMKDVEDNNVYLALDNHKKR</sequence>
<dbReference type="EMBL" id="CBWP010000058">
    <property type="protein sequence ID" value="CDL39438.1"/>
    <property type="molecule type" value="Genomic_DNA"/>
</dbReference>
<evidence type="ECO:0000313" key="2">
    <source>
        <dbReference type="Proteomes" id="UP000019194"/>
    </source>
</evidence>
<name>A0A7G2IRG7_CITFR</name>
<accession>A0A7G2IRG7</accession>
<reference evidence="1 2" key="1">
    <citation type="submission" date="2013-10" db="EMBL/GenBank/DDBJ databases">
        <title>Antibiotic resistance diversity of beta-lactamase producers in the General Hospital Vienna.</title>
        <authorList>
            <person name="Barisic I."/>
            <person name="Mitteregger D."/>
            <person name="Hirschl A.M."/>
            <person name="Noehammer C."/>
            <person name="Wiesinger-Mayr H."/>
        </authorList>
    </citation>
    <scope>NUCLEOTIDE SEQUENCE [LARGE SCALE GENOMIC DNA]</scope>
    <source>
        <strain evidence="1 2">ISC11</strain>
    </source>
</reference>
<protein>
    <submittedName>
        <fullName evidence="1">Uncharacterized protein</fullName>
    </submittedName>
</protein>